<reference evidence="2" key="2">
    <citation type="submission" date="2020-01" db="EMBL/GenBank/DDBJ databases">
        <authorList>
            <person name="Campanaro S."/>
        </authorList>
    </citation>
    <scope>NUCLEOTIDE SEQUENCE</scope>
    <source>
        <strain evidence="2">AS06rmzACSIP_7</strain>
    </source>
</reference>
<sequence>MKTELEPQDIQAIAERVVQLLKPYLSGKEERQTGEIIFDVPMLCEYLHVTPKWIHERTHLKEIPFYKLSNKQLRFRKKDIDKWLESCKTASINDFRGKLKILK</sequence>
<evidence type="ECO:0000313" key="3">
    <source>
        <dbReference type="Proteomes" id="UP000777265"/>
    </source>
</evidence>
<accession>A0A971M744</accession>
<comment type="caution">
    <text evidence="2">The sequence shown here is derived from an EMBL/GenBank/DDBJ whole genome shotgun (WGS) entry which is preliminary data.</text>
</comment>
<dbReference type="InterPro" id="IPR041657">
    <property type="entry name" value="HTH_17"/>
</dbReference>
<dbReference type="EMBL" id="JAAYEE010000288">
    <property type="protein sequence ID" value="NLW36735.1"/>
    <property type="molecule type" value="Genomic_DNA"/>
</dbReference>
<organism evidence="2 3">
    <name type="scientific">Syntrophorhabdus aromaticivorans</name>
    <dbReference type="NCBI Taxonomy" id="328301"/>
    <lineage>
        <taxon>Bacteria</taxon>
        <taxon>Pseudomonadati</taxon>
        <taxon>Thermodesulfobacteriota</taxon>
        <taxon>Syntrophorhabdia</taxon>
        <taxon>Syntrophorhabdales</taxon>
        <taxon>Syntrophorhabdaceae</taxon>
        <taxon>Syntrophorhabdus</taxon>
    </lineage>
</organism>
<gene>
    <name evidence="2" type="ORF">GXY80_14860</name>
</gene>
<protein>
    <submittedName>
        <fullName evidence="2">Helix-turn-helix domain-containing protein</fullName>
    </submittedName>
</protein>
<evidence type="ECO:0000313" key="2">
    <source>
        <dbReference type="EMBL" id="NLW36735.1"/>
    </source>
</evidence>
<name>A0A971M744_9BACT</name>
<evidence type="ECO:0000259" key="1">
    <source>
        <dbReference type="Pfam" id="PF12728"/>
    </source>
</evidence>
<dbReference type="Proteomes" id="UP000777265">
    <property type="component" value="Unassembled WGS sequence"/>
</dbReference>
<reference evidence="2" key="1">
    <citation type="journal article" date="2020" name="Biotechnol. Biofuels">
        <title>New insights from the biogas microbiome by comprehensive genome-resolved metagenomics of nearly 1600 species originating from multiple anaerobic digesters.</title>
        <authorList>
            <person name="Campanaro S."/>
            <person name="Treu L."/>
            <person name="Rodriguez-R L.M."/>
            <person name="Kovalovszki A."/>
            <person name="Ziels R.M."/>
            <person name="Maus I."/>
            <person name="Zhu X."/>
            <person name="Kougias P.G."/>
            <person name="Basile A."/>
            <person name="Luo G."/>
            <person name="Schluter A."/>
            <person name="Konstantinidis K.T."/>
            <person name="Angelidaki I."/>
        </authorList>
    </citation>
    <scope>NUCLEOTIDE SEQUENCE</scope>
    <source>
        <strain evidence="2">AS06rmzACSIP_7</strain>
    </source>
</reference>
<proteinExistence type="predicted"/>
<dbReference type="AlphaFoldDB" id="A0A971M744"/>
<dbReference type="Pfam" id="PF12728">
    <property type="entry name" value="HTH_17"/>
    <property type="match status" value="1"/>
</dbReference>
<feature type="domain" description="Helix-turn-helix" evidence="1">
    <location>
        <begin position="40"/>
        <end position="87"/>
    </location>
</feature>